<dbReference type="Proteomes" id="UP000813462">
    <property type="component" value="Unassembled WGS sequence"/>
</dbReference>
<evidence type="ECO:0000256" key="8">
    <source>
        <dbReference type="RuleBase" id="RU361156"/>
    </source>
</evidence>
<dbReference type="AlphaFoldDB" id="A0A978UAC8"/>
<dbReference type="GO" id="GO:0006508">
    <property type="term" value="P:proteolysis"/>
    <property type="evidence" value="ECO:0007669"/>
    <property type="project" value="UniProtKB-KW"/>
</dbReference>
<keyword evidence="4 8" id="KW-0121">Carboxypeptidase</keyword>
<evidence type="ECO:0000313" key="10">
    <source>
        <dbReference type="EMBL" id="KAH7511721.1"/>
    </source>
</evidence>
<evidence type="ECO:0000256" key="6">
    <source>
        <dbReference type="ARBA" id="ARBA00022801"/>
    </source>
</evidence>
<keyword evidence="6 8" id="KW-0378">Hydrolase</keyword>
<comment type="caution">
    <text evidence="10">The sequence shown here is derived from an EMBL/GenBank/DDBJ whole genome shotgun (WGS) entry which is preliminary data.</text>
</comment>
<dbReference type="InterPro" id="IPR029058">
    <property type="entry name" value="AB_hydrolase_fold"/>
</dbReference>
<sequence length="533" mass="59317">MLLSTLNNVIAHKDPHCLRNTIYIYMYVAATSQVHILLSLPYLNLTMAISQPRIVLAILCLTSVLTFLSVESHSKYDLVESLPGQPPVSFKQFSGYITVDEKQHRALFYYFVQAQTEPASKPLVLWLNGGPGCSSLGAGAFSEHGPFRPNTDATLVKNEYSWNKEANILYLESPAGVGFSYSANASFYNYVNDTITAQDNLIFLQRWFDKFPQYKNRDFFITGESYAGHYVPQLAHLILQSNVKFNLKGIAIGNPLLDFNNDFNAEDEFNWSHGVISDFAYELITSYCNTSRLTRESIRGNLSDACSIVYEQISGEFSDFIDGYDVIADVCIASNSSRFDIAKHPIMSRFRISSSRLSNAKSLTQQQTSDSDSNSENKIDVCVGEKTTKYLNRKVVQSALHAQLVGVPQWTSCSGVLQYDYENLEIPTIPIVGALVESGIRVLVYSGDQDSVIPFIGSRSLVNKLAKELGLKTTVPYRVWFEGKQVGGWTQVYGSSLSFASIRGASHLAPATQPERSLVLFKSFLEGKPLPEA</sequence>
<dbReference type="PROSITE" id="PS00131">
    <property type="entry name" value="CARBOXYPEPT_SER_SER"/>
    <property type="match status" value="1"/>
</dbReference>
<keyword evidence="3" id="KW-0964">Secreted</keyword>
<keyword evidence="9" id="KW-1133">Transmembrane helix</keyword>
<keyword evidence="7" id="KW-0325">Glycoprotein</keyword>
<dbReference type="PANTHER" id="PTHR11802:SF281">
    <property type="entry name" value="CARBOXYPEPTIDASE"/>
    <property type="match status" value="1"/>
</dbReference>
<comment type="subcellular location">
    <subcellularLocation>
        <location evidence="1">Secreted</location>
    </subcellularLocation>
</comment>
<comment type="similarity">
    <text evidence="2 8">Belongs to the peptidase S10 family.</text>
</comment>
<evidence type="ECO:0000256" key="4">
    <source>
        <dbReference type="ARBA" id="ARBA00022645"/>
    </source>
</evidence>
<dbReference type="InterPro" id="IPR018202">
    <property type="entry name" value="Ser_caboxypep_ser_AS"/>
</dbReference>
<dbReference type="PANTHER" id="PTHR11802">
    <property type="entry name" value="SERINE PROTEASE FAMILY S10 SERINE CARBOXYPEPTIDASE"/>
    <property type="match status" value="1"/>
</dbReference>
<dbReference type="PRINTS" id="PR00724">
    <property type="entry name" value="CRBOXYPTASEC"/>
</dbReference>
<dbReference type="EMBL" id="JAEACU010000012">
    <property type="protein sequence ID" value="KAH7511721.1"/>
    <property type="molecule type" value="Genomic_DNA"/>
</dbReference>
<organism evidence="10 11">
    <name type="scientific">Ziziphus jujuba var. spinosa</name>
    <dbReference type="NCBI Taxonomy" id="714518"/>
    <lineage>
        <taxon>Eukaryota</taxon>
        <taxon>Viridiplantae</taxon>
        <taxon>Streptophyta</taxon>
        <taxon>Embryophyta</taxon>
        <taxon>Tracheophyta</taxon>
        <taxon>Spermatophyta</taxon>
        <taxon>Magnoliopsida</taxon>
        <taxon>eudicotyledons</taxon>
        <taxon>Gunneridae</taxon>
        <taxon>Pentapetalae</taxon>
        <taxon>rosids</taxon>
        <taxon>fabids</taxon>
        <taxon>Rosales</taxon>
        <taxon>Rhamnaceae</taxon>
        <taxon>Paliureae</taxon>
        <taxon>Ziziphus</taxon>
    </lineage>
</organism>
<dbReference type="GO" id="GO:0005576">
    <property type="term" value="C:extracellular region"/>
    <property type="evidence" value="ECO:0007669"/>
    <property type="project" value="UniProtKB-SubCell"/>
</dbReference>
<dbReference type="Gene3D" id="3.40.50.1820">
    <property type="entry name" value="alpha/beta hydrolase"/>
    <property type="match status" value="1"/>
</dbReference>
<dbReference type="GO" id="GO:0004185">
    <property type="term" value="F:serine-type carboxypeptidase activity"/>
    <property type="evidence" value="ECO:0007669"/>
    <property type="project" value="UniProtKB-UniRule"/>
</dbReference>
<reference evidence="10" key="1">
    <citation type="journal article" date="2021" name="Front. Plant Sci.">
        <title>Chromosome-Scale Genome Assembly for Chinese Sour Jujube and Insights Into Its Genome Evolution and Domestication Signature.</title>
        <authorList>
            <person name="Shen L.-Y."/>
            <person name="Luo H."/>
            <person name="Wang X.-L."/>
            <person name="Wang X.-M."/>
            <person name="Qiu X.-J."/>
            <person name="Liu H."/>
            <person name="Zhou S.-S."/>
            <person name="Jia K.-H."/>
            <person name="Nie S."/>
            <person name="Bao Y.-T."/>
            <person name="Zhang R.-G."/>
            <person name="Yun Q.-Z."/>
            <person name="Chai Y.-H."/>
            <person name="Lu J.-Y."/>
            <person name="Li Y."/>
            <person name="Zhao S.-W."/>
            <person name="Mao J.-F."/>
            <person name="Jia S.-G."/>
            <person name="Mao Y.-M."/>
        </authorList>
    </citation>
    <scope>NUCLEOTIDE SEQUENCE</scope>
    <source>
        <strain evidence="10">AT0</strain>
        <tissue evidence="10">Leaf</tissue>
    </source>
</reference>
<dbReference type="EC" id="3.4.16.-" evidence="8"/>
<feature type="transmembrane region" description="Helical" evidence="9">
    <location>
        <begin position="22"/>
        <end position="42"/>
    </location>
</feature>
<dbReference type="GO" id="GO:0005773">
    <property type="term" value="C:vacuole"/>
    <property type="evidence" value="ECO:0007669"/>
    <property type="project" value="TreeGrafter"/>
</dbReference>
<evidence type="ECO:0000256" key="2">
    <source>
        <dbReference type="ARBA" id="ARBA00009431"/>
    </source>
</evidence>
<evidence type="ECO:0000256" key="7">
    <source>
        <dbReference type="ARBA" id="ARBA00023180"/>
    </source>
</evidence>
<protein>
    <recommendedName>
        <fullName evidence="8">Carboxypeptidase</fullName>
        <ecNumber evidence="8">3.4.16.-</ecNumber>
    </recommendedName>
</protein>
<name>A0A978UAC8_ZIZJJ</name>
<dbReference type="InterPro" id="IPR033124">
    <property type="entry name" value="Ser_caboxypep_his_AS"/>
</dbReference>
<evidence type="ECO:0000256" key="1">
    <source>
        <dbReference type="ARBA" id="ARBA00004613"/>
    </source>
</evidence>
<dbReference type="Pfam" id="PF00450">
    <property type="entry name" value="Peptidase_S10"/>
    <property type="match status" value="1"/>
</dbReference>
<keyword evidence="9" id="KW-0812">Transmembrane</keyword>
<keyword evidence="5 8" id="KW-0645">Protease</keyword>
<gene>
    <name evidence="10" type="ORF">FEM48_Zijuj12G0012900</name>
</gene>
<evidence type="ECO:0000313" key="11">
    <source>
        <dbReference type="Proteomes" id="UP000813462"/>
    </source>
</evidence>
<dbReference type="OrthoDB" id="1138214at2759"/>
<evidence type="ECO:0000256" key="9">
    <source>
        <dbReference type="SAM" id="Phobius"/>
    </source>
</evidence>
<evidence type="ECO:0000256" key="3">
    <source>
        <dbReference type="ARBA" id="ARBA00022525"/>
    </source>
</evidence>
<accession>A0A978UAC8</accession>
<dbReference type="InterPro" id="IPR001563">
    <property type="entry name" value="Peptidase_S10"/>
</dbReference>
<proteinExistence type="inferred from homology"/>
<dbReference type="FunFam" id="3.40.50.11320:FF:000004">
    <property type="entry name" value="Carboxypeptidase"/>
    <property type="match status" value="1"/>
</dbReference>
<keyword evidence="9" id="KW-0472">Membrane</keyword>
<dbReference type="SUPFAM" id="SSF53474">
    <property type="entry name" value="alpha/beta-Hydrolases"/>
    <property type="match status" value="1"/>
</dbReference>
<dbReference type="PROSITE" id="PS00560">
    <property type="entry name" value="CARBOXYPEPT_SER_HIS"/>
    <property type="match status" value="1"/>
</dbReference>
<evidence type="ECO:0000256" key="5">
    <source>
        <dbReference type="ARBA" id="ARBA00022670"/>
    </source>
</evidence>